<dbReference type="PANTHER" id="PTHR43047:SF9">
    <property type="entry name" value="HISTIDINE KINASE"/>
    <property type="match status" value="1"/>
</dbReference>
<name>A0ABU1VHM8_9BURK</name>
<keyword evidence="5" id="KW-0418">Kinase</keyword>
<evidence type="ECO:0000259" key="8">
    <source>
        <dbReference type="PROSITE" id="PS50109"/>
    </source>
</evidence>
<dbReference type="InterPro" id="IPR003594">
    <property type="entry name" value="HATPase_dom"/>
</dbReference>
<dbReference type="PROSITE" id="PS50109">
    <property type="entry name" value="HIS_KIN"/>
    <property type="match status" value="1"/>
</dbReference>
<feature type="transmembrane region" description="Helical" evidence="7">
    <location>
        <begin position="52"/>
        <end position="73"/>
    </location>
</feature>
<feature type="transmembrane region" description="Helical" evidence="7">
    <location>
        <begin position="142"/>
        <end position="159"/>
    </location>
</feature>
<feature type="transmembrane region" description="Helical" evidence="7">
    <location>
        <begin position="165"/>
        <end position="183"/>
    </location>
</feature>
<keyword evidence="7" id="KW-0812">Transmembrane</keyword>
<evidence type="ECO:0000256" key="5">
    <source>
        <dbReference type="ARBA" id="ARBA00022777"/>
    </source>
</evidence>
<dbReference type="EMBL" id="JAVDWE010000015">
    <property type="protein sequence ID" value="MDR7096673.1"/>
    <property type="molecule type" value="Genomic_DNA"/>
</dbReference>
<feature type="modified residue" description="4-aspartylphosphate" evidence="6">
    <location>
        <position position="517"/>
    </location>
</feature>
<dbReference type="SUPFAM" id="SSF47384">
    <property type="entry name" value="Homodimeric domain of signal transducing histidine kinase"/>
    <property type="match status" value="1"/>
</dbReference>
<dbReference type="CDD" id="cd00082">
    <property type="entry name" value="HisKA"/>
    <property type="match status" value="1"/>
</dbReference>
<reference evidence="10 11" key="1">
    <citation type="submission" date="2023-07" db="EMBL/GenBank/DDBJ databases">
        <title>Sorghum-associated microbial communities from plants grown in Nebraska, USA.</title>
        <authorList>
            <person name="Schachtman D."/>
        </authorList>
    </citation>
    <scope>NUCLEOTIDE SEQUENCE [LARGE SCALE GENOMIC DNA]</scope>
    <source>
        <strain evidence="10 11">BE240</strain>
    </source>
</reference>
<dbReference type="SUPFAM" id="SSF55874">
    <property type="entry name" value="ATPase domain of HSP90 chaperone/DNA topoisomerase II/histidine kinase"/>
    <property type="match status" value="1"/>
</dbReference>
<dbReference type="SMART" id="SM00387">
    <property type="entry name" value="HATPase_c"/>
    <property type="match status" value="1"/>
</dbReference>
<dbReference type="InterPro" id="IPR001789">
    <property type="entry name" value="Sig_transdc_resp-reg_receiver"/>
</dbReference>
<keyword evidence="7" id="KW-0472">Membrane</keyword>
<evidence type="ECO:0000313" key="11">
    <source>
        <dbReference type="Proteomes" id="UP001265550"/>
    </source>
</evidence>
<dbReference type="PRINTS" id="PR00344">
    <property type="entry name" value="BCTRLSENSOR"/>
</dbReference>
<keyword evidence="7" id="KW-1133">Transmembrane helix</keyword>
<keyword evidence="3 6" id="KW-0597">Phosphoprotein</keyword>
<keyword evidence="11" id="KW-1185">Reference proteome</keyword>
<dbReference type="SMART" id="SM00388">
    <property type="entry name" value="HisKA"/>
    <property type="match status" value="1"/>
</dbReference>
<keyword evidence="4" id="KW-0808">Transferase</keyword>
<dbReference type="PROSITE" id="PS50110">
    <property type="entry name" value="RESPONSE_REGULATORY"/>
    <property type="match status" value="1"/>
</dbReference>
<sequence length="588" mass="65235">MSEPDAGDLTRQRVLREQVAALYATALSSTVADAVLAWCVCALFYWQLRDPMVFVWLALHTIQVLRYPLIHAYSRDPQAASRSAFWARRQWRELLYYSATWGLAPWLFMPADDVPMTTLLMLIMLGLISGGVSSVAPRWASVLAFVLPMMTGLISALLWQGDTTHLFLAACAGIYLAATLHFARRQHTLLAASLRMRFEKEALAEQLEQQMAATQRASEEKTRFFAAASHDLRQPLHAIALFGAVIERELHGRAALVHAQRLMGAVRSLGTSLDTMLDVSRLDAGVIEADVQDVPLNTVLQPLHPSFASRAEDRELQLRIRATPAWVRTDPHLLQRLLGNLIENAIKYTPRGGVLVVARPRGKRVWIDVVDTGIGISPEHTDRVFDEFYQVDNPGRDRTRGLGIGLSIVRRLSQLLNHPVQLRSRLGQGTRFRVVVPRVRPMPEPTLYSRPVALAASHALPRRVLLVDDEADITDALSAFLQAWGVASETARDEDGAARALQGAAERQQPFDALLCDYRLAEGTDGLAATQRLRARFNPALPVLLITGETAPERLQRVRDSGVPVLFKPVDPDRLLQALARLAPPSAP</sequence>
<evidence type="ECO:0000256" key="6">
    <source>
        <dbReference type="PROSITE-ProRule" id="PRU00169"/>
    </source>
</evidence>
<evidence type="ECO:0000259" key="9">
    <source>
        <dbReference type="PROSITE" id="PS50110"/>
    </source>
</evidence>
<dbReference type="SMART" id="SM00448">
    <property type="entry name" value="REC"/>
    <property type="match status" value="1"/>
</dbReference>
<evidence type="ECO:0000256" key="3">
    <source>
        <dbReference type="ARBA" id="ARBA00022553"/>
    </source>
</evidence>
<dbReference type="InterPro" id="IPR005467">
    <property type="entry name" value="His_kinase_dom"/>
</dbReference>
<dbReference type="SUPFAM" id="SSF52172">
    <property type="entry name" value="CheY-like"/>
    <property type="match status" value="1"/>
</dbReference>
<dbReference type="RefSeq" id="WP_204735392.1">
    <property type="nucleotide sequence ID" value="NZ_JAVDWE010000015.1"/>
</dbReference>
<dbReference type="InterPro" id="IPR003661">
    <property type="entry name" value="HisK_dim/P_dom"/>
</dbReference>
<comment type="catalytic activity">
    <reaction evidence="1">
        <text>ATP + protein L-histidine = ADP + protein N-phospho-L-histidine.</text>
        <dbReference type="EC" id="2.7.13.3"/>
    </reaction>
</comment>
<dbReference type="Gene3D" id="1.10.287.130">
    <property type="match status" value="1"/>
</dbReference>
<organism evidence="10 11">
    <name type="scientific">Hydrogenophaga laconesensis</name>
    <dbReference type="NCBI Taxonomy" id="1805971"/>
    <lineage>
        <taxon>Bacteria</taxon>
        <taxon>Pseudomonadati</taxon>
        <taxon>Pseudomonadota</taxon>
        <taxon>Betaproteobacteria</taxon>
        <taxon>Burkholderiales</taxon>
        <taxon>Comamonadaceae</taxon>
        <taxon>Hydrogenophaga</taxon>
    </lineage>
</organism>
<dbReference type="CDD" id="cd00075">
    <property type="entry name" value="HATPase"/>
    <property type="match status" value="1"/>
</dbReference>
<evidence type="ECO:0000256" key="1">
    <source>
        <dbReference type="ARBA" id="ARBA00000085"/>
    </source>
</evidence>
<comment type="caution">
    <text evidence="10">The sequence shown here is derived from an EMBL/GenBank/DDBJ whole genome shotgun (WGS) entry which is preliminary data.</text>
</comment>
<dbReference type="InterPro" id="IPR004358">
    <property type="entry name" value="Sig_transdc_His_kin-like_C"/>
</dbReference>
<evidence type="ECO:0000256" key="2">
    <source>
        <dbReference type="ARBA" id="ARBA00012438"/>
    </source>
</evidence>
<dbReference type="Pfam" id="PF02518">
    <property type="entry name" value="HATPase_c"/>
    <property type="match status" value="1"/>
</dbReference>
<feature type="transmembrane region" description="Helical" evidence="7">
    <location>
        <begin position="21"/>
        <end position="46"/>
    </location>
</feature>
<dbReference type="Proteomes" id="UP001265550">
    <property type="component" value="Unassembled WGS sequence"/>
</dbReference>
<gene>
    <name evidence="10" type="ORF">J2X09_004430</name>
</gene>
<dbReference type="Pfam" id="PF00512">
    <property type="entry name" value="HisKA"/>
    <property type="match status" value="1"/>
</dbReference>
<evidence type="ECO:0000256" key="7">
    <source>
        <dbReference type="SAM" id="Phobius"/>
    </source>
</evidence>
<dbReference type="PANTHER" id="PTHR43047">
    <property type="entry name" value="TWO-COMPONENT HISTIDINE PROTEIN KINASE"/>
    <property type="match status" value="1"/>
</dbReference>
<dbReference type="InterPro" id="IPR036890">
    <property type="entry name" value="HATPase_C_sf"/>
</dbReference>
<dbReference type="InterPro" id="IPR011006">
    <property type="entry name" value="CheY-like_superfamily"/>
</dbReference>
<dbReference type="InterPro" id="IPR036097">
    <property type="entry name" value="HisK_dim/P_sf"/>
</dbReference>
<dbReference type="EC" id="2.7.13.3" evidence="2"/>
<dbReference type="Gene3D" id="3.30.565.10">
    <property type="entry name" value="Histidine kinase-like ATPase, C-terminal domain"/>
    <property type="match status" value="1"/>
</dbReference>
<dbReference type="CDD" id="cd00156">
    <property type="entry name" value="REC"/>
    <property type="match status" value="1"/>
</dbReference>
<feature type="domain" description="Histidine kinase" evidence="8">
    <location>
        <begin position="227"/>
        <end position="440"/>
    </location>
</feature>
<accession>A0ABU1VHM8</accession>
<dbReference type="Gene3D" id="3.40.50.2300">
    <property type="match status" value="1"/>
</dbReference>
<dbReference type="Pfam" id="PF00072">
    <property type="entry name" value="Response_reg"/>
    <property type="match status" value="1"/>
</dbReference>
<evidence type="ECO:0000256" key="4">
    <source>
        <dbReference type="ARBA" id="ARBA00022679"/>
    </source>
</evidence>
<feature type="transmembrane region" description="Helical" evidence="7">
    <location>
        <begin position="94"/>
        <end position="111"/>
    </location>
</feature>
<protein>
    <recommendedName>
        <fullName evidence="2">histidine kinase</fullName>
        <ecNumber evidence="2">2.7.13.3</ecNumber>
    </recommendedName>
</protein>
<feature type="domain" description="Response regulatory" evidence="9">
    <location>
        <begin position="463"/>
        <end position="583"/>
    </location>
</feature>
<proteinExistence type="predicted"/>
<evidence type="ECO:0000313" key="10">
    <source>
        <dbReference type="EMBL" id="MDR7096673.1"/>
    </source>
</evidence>